<protein>
    <submittedName>
        <fullName evidence="2">Uncharacterized protein</fullName>
    </submittedName>
</protein>
<evidence type="ECO:0000313" key="2">
    <source>
        <dbReference type="EMBL" id="GFJ78113.1"/>
    </source>
</evidence>
<keyword evidence="3" id="KW-1185">Reference proteome</keyword>
<evidence type="ECO:0000313" key="3">
    <source>
        <dbReference type="Proteomes" id="UP000482800"/>
    </source>
</evidence>
<organism evidence="2 3">
    <name type="scientific">Phytohabitans houttuyneae</name>
    <dbReference type="NCBI Taxonomy" id="1076126"/>
    <lineage>
        <taxon>Bacteria</taxon>
        <taxon>Bacillati</taxon>
        <taxon>Actinomycetota</taxon>
        <taxon>Actinomycetes</taxon>
        <taxon>Micromonosporales</taxon>
        <taxon>Micromonosporaceae</taxon>
    </lineage>
</organism>
<name>A0A6V8JZ82_9ACTN</name>
<reference evidence="2 3" key="1">
    <citation type="submission" date="2020-03" db="EMBL/GenBank/DDBJ databases">
        <title>Whole genome shotgun sequence of Phytohabitans houttuyneae NBRC 108639.</title>
        <authorList>
            <person name="Komaki H."/>
            <person name="Tamura T."/>
        </authorList>
    </citation>
    <scope>NUCLEOTIDE SEQUENCE [LARGE SCALE GENOMIC DNA]</scope>
    <source>
        <strain evidence="2 3">NBRC 108639</strain>
    </source>
</reference>
<proteinExistence type="predicted"/>
<dbReference type="AlphaFoldDB" id="A0A6V8JZ82"/>
<gene>
    <name evidence="2" type="ORF">Phou_022930</name>
</gene>
<comment type="caution">
    <text evidence="2">The sequence shown here is derived from an EMBL/GenBank/DDBJ whole genome shotgun (WGS) entry which is preliminary data.</text>
</comment>
<feature type="region of interest" description="Disordered" evidence="1">
    <location>
        <begin position="62"/>
        <end position="83"/>
    </location>
</feature>
<accession>A0A6V8JZ82</accession>
<dbReference type="EMBL" id="BLPF01000001">
    <property type="protein sequence ID" value="GFJ78113.1"/>
    <property type="molecule type" value="Genomic_DNA"/>
</dbReference>
<dbReference type="Proteomes" id="UP000482800">
    <property type="component" value="Unassembled WGS sequence"/>
</dbReference>
<dbReference type="RefSeq" id="WP_173055919.1">
    <property type="nucleotide sequence ID" value="NZ_BAABGO010000006.1"/>
</dbReference>
<evidence type="ECO:0000256" key="1">
    <source>
        <dbReference type="SAM" id="MobiDB-lite"/>
    </source>
</evidence>
<sequence>MYGSSEQALYVLDQAAEVRARADVTWRSAIRQALASEASIDQIADRANTTVEQILAIVATPIPTPTSESPRSGGCLPRNTGRW</sequence>
<reference evidence="2 3" key="2">
    <citation type="submission" date="2020-03" db="EMBL/GenBank/DDBJ databases">
        <authorList>
            <person name="Ichikawa N."/>
            <person name="Kimura A."/>
            <person name="Kitahashi Y."/>
            <person name="Uohara A."/>
        </authorList>
    </citation>
    <scope>NUCLEOTIDE SEQUENCE [LARGE SCALE GENOMIC DNA]</scope>
    <source>
        <strain evidence="2 3">NBRC 108639</strain>
    </source>
</reference>